<evidence type="ECO:0000256" key="1">
    <source>
        <dbReference type="SAM" id="MobiDB-lite"/>
    </source>
</evidence>
<dbReference type="Proteomes" id="UP000274907">
    <property type="component" value="Unassembled WGS sequence"/>
</dbReference>
<gene>
    <name evidence="2" type="ORF">EAH68_12640</name>
</gene>
<evidence type="ECO:0000313" key="3">
    <source>
        <dbReference type="Proteomes" id="UP000274907"/>
    </source>
</evidence>
<accession>A0A3R9ZD08</accession>
<proteinExistence type="predicted"/>
<dbReference type="EMBL" id="RXHJ01000019">
    <property type="protein sequence ID" value="RSZ61508.1"/>
    <property type="molecule type" value="Genomic_DNA"/>
</dbReference>
<name>A0A3R9ZD08_9CORY</name>
<feature type="region of interest" description="Disordered" evidence="1">
    <location>
        <begin position="123"/>
        <end position="144"/>
    </location>
</feature>
<protein>
    <submittedName>
        <fullName evidence="2">Uncharacterized protein</fullName>
    </submittedName>
</protein>
<organism evidence="2 3">
    <name type="scientific">Corynebacterium hylobatis</name>
    <dbReference type="NCBI Taxonomy" id="1859290"/>
    <lineage>
        <taxon>Bacteria</taxon>
        <taxon>Bacillati</taxon>
        <taxon>Actinomycetota</taxon>
        <taxon>Actinomycetes</taxon>
        <taxon>Mycobacteriales</taxon>
        <taxon>Corynebacteriaceae</taxon>
        <taxon>Corynebacterium</taxon>
    </lineage>
</organism>
<comment type="caution">
    <text evidence="2">The sequence shown here is derived from an EMBL/GenBank/DDBJ whole genome shotgun (WGS) entry which is preliminary data.</text>
</comment>
<feature type="compositionally biased region" description="Polar residues" evidence="1">
    <location>
        <begin position="130"/>
        <end position="143"/>
    </location>
</feature>
<dbReference type="RefSeq" id="WP_126121705.1">
    <property type="nucleotide sequence ID" value="NZ_RXHJ01000019.1"/>
</dbReference>
<dbReference type="OrthoDB" id="4743270at2"/>
<reference evidence="2 3" key="1">
    <citation type="submission" date="2018-12" db="EMBL/GenBank/DDBJ databases">
        <title>YIM 101343 draft genome.</title>
        <authorList>
            <person name="Chen X."/>
        </authorList>
    </citation>
    <scope>NUCLEOTIDE SEQUENCE [LARGE SCALE GENOMIC DNA]</scope>
    <source>
        <strain evidence="2 3">YIM 101343</strain>
    </source>
</reference>
<evidence type="ECO:0000313" key="2">
    <source>
        <dbReference type="EMBL" id="RSZ61508.1"/>
    </source>
</evidence>
<sequence>MTNPLRRALEEHAFDDSPLSRLARGSLLAGEQKFYTPRSSLLEVEIDGPRVDAYVNAQVSMAVMDSVAHFAKSQLDTAAEQVRITQHFRESLGFRNLGSSGNKILLGFPHSIPDENAALIDRRESPSKAEASTRSLTQVLPENQQDDSALDAALGLRTPERIGLQKLSETIDSLSRSIELTLKISDGRQLGGQLTSEQARVLKESLSESEYENWTTEVVGVLDGMRTRRRQFFLEVPGQRDIAGTIDEELLETLPLFINQRVRATIACRRKKQASGRTGRTGYRLVRIDSAPRELSL</sequence>
<keyword evidence="3" id="KW-1185">Reference proteome</keyword>
<dbReference type="AlphaFoldDB" id="A0A3R9ZD08"/>